<gene>
    <name evidence="2" type="ORF">K443DRAFT_651874</name>
</gene>
<organism evidence="2 3">
    <name type="scientific">Laccaria amethystina LaAM-08-1</name>
    <dbReference type="NCBI Taxonomy" id="1095629"/>
    <lineage>
        <taxon>Eukaryota</taxon>
        <taxon>Fungi</taxon>
        <taxon>Dikarya</taxon>
        <taxon>Basidiomycota</taxon>
        <taxon>Agaricomycotina</taxon>
        <taxon>Agaricomycetes</taxon>
        <taxon>Agaricomycetidae</taxon>
        <taxon>Agaricales</taxon>
        <taxon>Agaricineae</taxon>
        <taxon>Hydnangiaceae</taxon>
        <taxon>Laccaria</taxon>
    </lineage>
</organism>
<dbReference type="PANTHER" id="PTHR45348:SF2">
    <property type="entry name" value="ZINC-TYPE ALCOHOL DEHYDROGENASE-LIKE PROTEIN C2E1P3.01"/>
    <property type="match status" value="1"/>
</dbReference>
<dbReference type="PANTHER" id="PTHR45348">
    <property type="entry name" value="HYPOTHETICAL OXIDOREDUCTASE (EUROFUNG)"/>
    <property type="match status" value="1"/>
</dbReference>
<sequence length="344" mass="36798">MSRQQKALFLPSKFADNFVLGTAPIYKPGPGELLVKNKAASLNPVDWKAQKHGMFVKHYPAIVGVDIVGDVEEVGEGITLFSKGDRVLSQGQFEPEWGGFQQYVKTRAVSTTKAILHIPANLSYDQAATLPAALSAAYAGLYSQKPNGGGLEAPVEPSAVGKYSGVPIVVLGGSSSVGQYAIQLSKLSRFSPIITTSSMKHENYLKTLGATHVLDRNLPVLLEVKKIANQSIPFVLDAIGDRSTQQAGLDILAPGGTLVTVLAEKVKAQDKTMIHVVALLKAPPHLKLLETLYGKKLSGRLEEGVIKPNRVEFIPGGLEAIPAGLKQMENNQVSGVKLVVHPQE</sequence>
<dbReference type="Proteomes" id="UP000054477">
    <property type="component" value="Unassembled WGS sequence"/>
</dbReference>
<evidence type="ECO:0000313" key="2">
    <source>
        <dbReference type="EMBL" id="KIK03930.1"/>
    </source>
</evidence>
<dbReference type="SUPFAM" id="SSF51735">
    <property type="entry name" value="NAD(P)-binding Rossmann-fold domains"/>
    <property type="match status" value="1"/>
</dbReference>
<name>A0A0C9WWB2_9AGAR</name>
<dbReference type="GO" id="GO:0016651">
    <property type="term" value="F:oxidoreductase activity, acting on NAD(P)H"/>
    <property type="evidence" value="ECO:0007669"/>
    <property type="project" value="InterPro"/>
</dbReference>
<dbReference type="SMART" id="SM00829">
    <property type="entry name" value="PKS_ER"/>
    <property type="match status" value="1"/>
</dbReference>
<protein>
    <recommendedName>
        <fullName evidence="1">Enoyl reductase (ER) domain-containing protein</fullName>
    </recommendedName>
</protein>
<dbReference type="InterPro" id="IPR013149">
    <property type="entry name" value="ADH-like_C"/>
</dbReference>
<dbReference type="SUPFAM" id="SSF50129">
    <property type="entry name" value="GroES-like"/>
    <property type="match status" value="1"/>
</dbReference>
<accession>A0A0C9WWB2</accession>
<feature type="domain" description="Enoyl reductase (ER)" evidence="1">
    <location>
        <begin position="13"/>
        <end position="340"/>
    </location>
</feature>
<dbReference type="Pfam" id="PF08240">
    <property type="entry name" value="ADH_N"/>
    <property type="match status" value="1"/>
</dbReference>
<dbReference type="CDD" id="cd08249">
    <property type="entry name" value="enoyl_reductase_like"/>
    <property type="match status" value="1"/>
</dbReference>
<dbReference type="Gene3D" id="3.40.50.720">
    <property type="entry name" value="NAD(P)-binding Rossmann-like Domain"/>
    <property type="match status" value="1"/>
</dbReference>
<dbReference type="InterPro" id="IPR011032">
    <property type="entry name" value="GroES-like_sf"/>
</dbReference>
<dbReference type="Pfam" id="PF00107">
    <property type="entry name" value="ADH_zinc_N"/>
    <property type="match status" value="1"/>
</dbReference>
<reference evidence="3" key="2">
    <citation type="submission" date="2015-01" db="EMBL/GenBank/DDBJ databases">
        <title>Evolutionary Origins and Diversification of the Mycorrhizal Mutualists.</title>
        <authorList>
            <consortium name="DOE Joint Genome Institute"/>
            <consortium name="Mycorrhizal Genomics Consortium"/>
            <person name="Kohler A."/>
            <person name="Kuo A."/>
            <person name="Nagy L.G."/>
            <person name="Floudas D."/>
            <person name="Copeland A."/>
            <person name="Barry K.W."/>
            <person name="Cichocki N."/>
            <person name="Veneault-Fourrey C."/>
            <person name="LaButti K."/>
            <person name="Lindquist E.A."/>
            <person name="Lipzen A."/>
            <person name="Lundell T."/>
            <person name="Morin E."/>
            <person name="Murat C."/>
            <person name="Riley R."/>
            <person name="Ohm R."/>
            <person name="Sun H."/>
            <person name="Tunlid A."/>
            <person name="Henrissat B."/>
            <person name="Grigoriev I.V."/>
            <person name="Hibbett D.S."/>
            <person name="Martin F."/>
        </authorList>
    </citation>
    <scope>NUCLEOTIDE SEQUENCE [LARGE SCALE GENOMIC DNA]</scope>
    <source>
        <strain evidence="3">LaAM-08-1</strain>
    </source>
</reference>
<reference evidence="2 3" key="1">
    <citation type="submission" date="2014-04" db="EMBL/GenBank/DDBJ databases">
        <authorList>
            <consortium name="DOE Joint Genome Institute"/>
            <person name="Kuo A."/>
            <person name="Kohler A."/>
            <person name="Nagy L.G."/>
            <person name="Floudas D."/>
            <person name="Copeland A."/>
            <person name="Barry K.W."/>
            <person name="Cichocki N."/>
            <person name="Veneault-Fourrey C."/>
            <person name="LaButti K."/>
            <person name="Lindquist E.A."/>
            <person name="Lipzen A."/>
            <person name="Lundell T."/>
            <person name="Morin E."/>
            <person name="Murat C."/>
            <person name="Sun H."/>
            <person name="Tunlid A."/>
            <person name="Henrissat B."/>
            <person name="Grigoriev I.V."/>
            <person name="Hibbett D.S."/>
            <person name="Martin F."/>
            <person name="Nordberg H.P."/>
            <person name="Cantor M.N."/>
            <person name="Hua S.X."/>
        </authorList>
    </citation>
    <scope>NUCLEOTIDE SEQUENCE [LARGE SCALE GENOMIC DNA]</scope>
    <source>
        <strain evidence="2 3">LaAM-08-1</strain>
    </source>
</reference>
<dbReference type="InterPro" id="IPR036291">
    <property type="entry name" value="NAD(P)-bd_dom_sf"/>
</dbReference>
<dbReference type="AlphaFoldDB" id="A0A0C9WWB2"/>
<dbReference type="Gene3D" id="3.90.180.10">
    <property type="entry name" value="Medium-chain alcohol dehydrogenases, catalytic domain"/>
    <property type="match status" value="1"/>
</dbReference>
<evidence type="ECO:0000313" key="3">
    <source>
        <dbReference type="Proteomes" id="UP000054477"/>
    </source>
</evidence>
<proteinExistence type="predicted"/>
<dbReference type="STRING" id="1095629.A0A0C9WWB2"/>
<keyword evidence="3" id="KW-1185">Reference proteome</keyword>
<dbReference type="InterPro" id="IPR047122">
    <property type="entry name" value="Trans-enoyl_RdTase-like"/>
</dbReference>
<dbReference type="HOGENOM" id="CLU_026673_16_5_1"/>
<dbReference type="EMBL" id="KN838575">
    <property type="protein sequence ID" value="KIK03930.1"/>
    <property type="molecule type" value="Genomic_DNA"/>
</dbReference>
<dbReference type="InterPro" id="IPR013154">
    <property type="entry name" value="ADH-like_N"/>
</dbReference>
<dbReference type="OrthoDB" id="3233595at2759"/>
<dbReference type="InterPro" id="IPR020843">
    <property type="entry name" value="ER"/>
</dbReference>
<evidence type="ECO:0000259" key="1">
    <source>
        <dbReference type="SMART" id="SM00829"/>
    </source>
</evidence>